<dbReference type="PROSITE" id="PS50004">
    <property type="entry name" value="C2"/>
    <property type="match status" value="2"/>
</dbReference>
<organism evidence="20 22">
    <name type="scientific">Petromyzon marinus</name>
    <name type="common">Sea lamprey</name>
    <dbReference type="NCBI Taxonomy" id="7757"/>
    <lineage>
        <taxon>Eukaryota</taxon>
        <taxon>Metazoa</taxon>
        <taxon>Chordata</taxon>
        <taxon>Craniata</taxon>
        <taxon>Vertebrata</taxon>
        <taxon>Cyclostomata</taxon>
        <taxon>Hyperoartia</taxon>
        <taxon>Petromyzontiformes</taxon>
        <taxon>Petromyzontidae</taxon>
        <taxon>Petromyzon</taxon>
    </lineage>
</organism>
<dbReference type="InterPro" id="IPR036465">
    <property type="entry name" value="vWFA_dom_sf"/>
</dbReference>
<dbReference type="InterPro" id="IPR002035">
    <property type="entry name" value="VWF_A"/>
</dbReference>
<name>A0AAJ7TEN3_PETMA</name>
<evidence type="ECO:0000256" key="11">
    <source>
        <dbReference type="ARBA" id="ARBA00022837"/>
    </source>
</evidence>
<dbReference type="GO" id="GO:0005544">
    <property type="term" value="F:calcium-dependent phospholipid binding"/>
    <property type="evidence" value="ECO:0007669"/>
    <property type="project" value="InterPro"/>
</dbReference>
<evidence type="ECO:0000256" key="16">
    <source>
        <dbReference type="ARBA" id="ARBA00065466"/>
    </source>
</evidence>
<evidence type="ECO:0000256" key="7">
    <source>
        <dbReference type="ARBA" id="ARBA00022490"/>
    </source>
</evidence>
<dbReference type="SMART" id="SM00327">
    <property type="entry name" value="VWA"/>
    <property type="match status" value="1"/>
</dbReference>
<evidence type="ECO:0000313" key="22">
    <source>
        <dbReference type="RefSeq" id="XP_032816462.1"/>
    </source>
</evidence>
<keyword evidence="14" id="KW-0539">Nucleus</keyword>
<dbReference type="InterPro" id="IPR035892">
    <property type="entry name" value="C2_domain_sf"/>
</dbReference>
<accession>A0AAJ7TEN3</accession>
<keyword evidence="12" id="KW-0965">Cell junction</keyword>
<evidence type="ECO:0000256" key="8">
    <source>
        <dbReference type="ARBA" id="ARBA00022553"/>
    </source>
</evidence>
<sequence>MAHTVGPVPGVPGVPGAQQCVTKVEMSVSCTNLLDKDITSKSDPLCVLYMECGPGNWMELGRTESMKNDLNPVFAHKFQIDYHFEEVQKLRFAIYDLDSPSKRLQDHDFLGDLTLTLGQVVSSKKLSRALVLKDGRPAGKGIIQVLAEEMKDNRHLQLLFEGIKLDKKDFFGKSDPYLEFFKKGDDGSWVLVHRTEVVLNTLNPSWRPFTLAVQSLCGGDLDRSVRVTCYDYDSDGGHDFIGEFQTSVTQMLEAQSGKQVDYKCINAKKKQKKKDYQHSGIVRLRSCKMYAEYTFLDYISGGCQLNFTVGIDFTASNGDPRDPSSLHHISPTGTNEYLAAVWAVGQVIQDYDADKQFPALGFGAQLPPEWRVSHEFALNFNPLNPFCTGVEGIVQAYMACLPQVRLYGPTNFSPIINHVARFAAAAAQQPAATQQYFVLLIVTDGVISDMDETRLAVVQASRLPMSLIIVGVGSADFSAMEFLDGDGGVLKAPSGEPAARDIVQFVPFRDFRNAPKEALAKAVLAEVPGQVVTYFKQCSLAPAAIEQASQ</sequence>
<evidence type="ECO:0000256" key="5">
    <source>
        <dbReference type="ARBA" id="ARBA00009048"/>
    </source>
</evidence>
<dbReference type="Pfam" id="PF07002">
    <property type="entry name" value="Copine"/>
    <property type="match status" value="1"/>
</dbReference>
<dbReference type="Pfam" id="PF00168">
    <property type="entry name" value="C2"/>
    <property type="match status" value="2"/>
</dbReference>
<dbReference type="CDD" id="cd04048">
    <property type="entry name" value="C2A_Copine"/>
    <property type="match status" value="1"/>
</dbReference>
<evidence type="ECO:0000259" key="19">
    <source>
        <dbReference type="PROSITE" id="PS50004"/>
    </source>
</evidence>
<feature type="domain" description="C2" evidence="19">
    <location>
        <begin position="137"/>
        <end position="261"/>
    </location>
</feature>
<dbReference type="SMART" id="SM00239">
    <property type="entry name" value="C2"/>
    <property type="match status" value="2"/>
</dbReference>
<feature type="domain" description="C2" evidence="19">
    <location>
        <begin position="4"/>
        <end position="130"/>
    </location>
</feature>
<evidence type="ECO:0000256" key="12">
    <source>
        <dbReference type="ARBA" id="ARBA00022949"/>
    </source>
</evidence>
<gene>
    <name evidence="21 22" type="primary">LOC116945903</name>
</gene>
<dbReference type="FunFam" id="2.60.40.150:FF:000042">
    <property type="entry name" value="Copine 3"/>
    <property type="match status" value="1"/>
</dbReference>
<evidence type="ECO:0000256" key="10">
    <source>
        <dbReference type="ARBA" id="ARBA00022737"/>
    </source>
</evidence>
<evidence type="ECO:0000256" key="14">
    <source>
        <dbReference type="ARBA" id="ARBA00023242"/>
    </source>
</evidence>
<keyword evidence="13" id="KW-0472">Membrane</keyword>
<evidence type="ECO:0000256" key="1">
    <source>
        <dbReference type="ARBA" id="ARBA00004123"/>
    </source>
</evidence>
<keyword evidence="10" id="KW-0677">Repeat</keyword>
<dbReference type="CDD" id="cd04047">
    <property type="entry name" value="C2B_Copine"/>
    <property type="match status" value="1"/>
</dbReference>
<comment type="subcellular location">
    <subcellularLocation>
        <location evidence="3">Cell junction</location>
        <location evidence="3">Focal adhesion</location>
    </subcellularLocation>
    <subcellularLocation>
        <location evidence="2">Cell membrane</location>
    </subcellularLocation>
    <subcellularLocation>
        <location evidence="4">Cytoplasm</location>
    </subcellularLocation>
    <subcellularLocation>
        <location evidence="1">Nucleus</location>
    </subcellularLocation>
</comment>
<dbReference type="RefSeq" id="XP_032816461.1">
    <property type="nucleotide sequence ID" value="XM_032960570.1"/>
</dbReference>
<dbReference type="GO" id="GO:0046872">
    <property type="term" value="F:metal ion binding"/>
    <property type="evidence" value="ECO:0007669"/>
    <property type="project" value="UniProtKB-KW"/>
</dbReference>
<keyword evidence="7" id="KW-0963">Cytoplasm</keyword>
<evidence type="ECO:0000256" key="9">
    <source>
        <dbReference type="ARBA" id="ARBA00022723"/>
    </source>
</evidence>
<comment type="similarity">
    <text evidence="5">Belongs to the copine family.</text>
</comment>
<evidence type="ECO:0000256" key="3">
    <source>
        <dbReference type="ARBA" id="ARBA00004246"/>
    </source>
</evidence>
<evidence type="ECO:0000313" key="21">
    <source>
        <dbReference type="RefSeq" id="XP_032816461.1"/>
    </source>
</evidence>
<keyword evidence="8" id="KW-0597">Phosphoprotein</keyword>
<evidence type="ECO:0000256" key="15">
    <source>
        <dbReference type="ARBA" id="ARBA00058857"/>
    </source>
</evidence>
<dbReference type="Proteomes" id="UP001318040">
    <property type="component" value="Chromosome 25"/>
</dbReference>
<dbReference type="InterPro" id="IPR045052">
    <property type="entry name" value="Copine"/>
</dbReference>
<dbReference type="GO" id="GO:0071277">
    <property type="term" value="P:cellular response to calcium ion"/>
    <property type="evidence" value="ECO:0007669"/>
    <property type="project" value="UniProtKB-ARBA"/>
</dbReference>
<dbReference type="CDD" id="cd01459">
    <property type="entry name" value="vWA_copine_like"/>
    <property type="match status" value="1"/>
</dbReference>
<dbReference type="GO" id="GO:0005886">
    <property type="term" value="C:plasma membrane"/>
    <property type="evidence" value="ECO:0007669"/>
    <property type="project" value="UniProtKB-SubCell"/>
</dbReference>
<comment type="subunit">
    <text evidence="16">Monomer. Interacts with ERBB2 (preferentially with the tyrosine phosphorylated form); this interaction occurs at the cell membrane and is increased in a growth factor heregulin-dependent manner. Interacts with SHC1; this interaction may mediate the binding of CPNE3 with ERBB2. Interacts with RACK1.</text>
</comment>
<keyword evidence="20" id="KW-1185">Reference proteome</keyword>
<keyword evidence="6" id="KW-1003">Cell membrane</keyword>
<dbReference type="GO" id="GO:0005634">
    <property type="term" value="C:nucleus"/>
    <property type="evidence" value="ECO:0007669"/>
    <property type="project" value="UniProtKB-SubCell"/>
</dbReference>
<dbReference type="InterPro" id="IPR037768">
    <property type="entry name" value="C2B_Copine"/>
</dbReference>
<evidence type="ECO:0000256" key="13">
    <source>
        <dbReference type="ARBA" id="ARBA00023136"/>
    </source>
</evidence>
<dbReference type="GO" id="GO:0005925">
    <property type="term" value="C:focal adhesion"/>
    <property type="evidence" value="ECO:0007669"/>
    <property type="project" value="UniProtKB-SubCell"/>
</dbReference>
<keyword evidence="11" id="KW-0106">Calcium</keyword>
<dbReference type="InterPro" id="IPR000008">
    <property type="entry name" value="C2_dom"/>
</dbReference>
<dbReference type="GeneID" id="116945903"/>
<evidence type="ECO:0000256" key="4">
    <source>
        <dbReference type="ARBA" id="ARBA00004496"/>
    </source>
</evidence>
<comment type="function">
    <text evidence="15">Calcium-dependent phospholipid-binding protein that plays a role in ERBB2-mediated tumor cell migration in response to growth factor heregulin stimulation.</text>
</comment>
<dbReference type="AlphaFoldDB" id="A0AAJ7TEN3"/>
<evidence type="ECO:0000256" key="17">
    <source>
        <dbReference type="ARBA" id="ARBA00074834"/>
    </source>
</evidence>
<evidence type="ECO:0000256" key="6">
    <source>
        <dbReference type="ARBA" id="ARBA00022475"/>
    </source>
</evidence>
<dbReference type="PANTHER" id="PTHR10857:SF3">
    <property type="entry name" value="COPINE-2"/>
    <property type="match status" value="1"/>
</dbReference>
<dbReference type="FunFam" id="2.60.40.150:FF:000099">
    <property type="entry name" value="Copine 3"/>
    <property type="match status" value="1"/>
</dbReference>
<dbReference type="KEGG" id="pmrn:116945903"/>
<evidence type="ECO:0000313" key="20">
    <source>
        <dbReference type="Proteomes" id="UP001318040"/>
    </source>
</evidence>
<dbReference type="RefSeq" id="XP_032816462.1">
    <property type="nucleotide sequence ID" value="XM_032960571.1"/>
</dbReference>
<dbReference type="GO" id="GO:0005737">
    <property type="term" value="C:cytoplasm"/>
    <property type="evidence" value="ECO:0007669"/>
    <property type="project" value="UniProtKB-SubCell"/>
</dbReference>
<proteinExistence type="inferred from homology"/>
<dbReference type="InterPro" id="IPR010734">
    <property type="entry name" value="Copine_C"/>
</dbReference>
<dbReference type="Gene3D" id="2.60.40.150">
    <property type="entry name" value="C2 domain"/>
    <property type="match status" value="2"/>
</dbReference>
<dbReference type="SUPFAM" id="SSF53300">
    <property type="entry name" value="vWA-like"/>
    <property type="match status" value="1"/>
</dbReference>
<dbReference type="PANTHER" id="PTHR10857">
    <property type="entry name" value="COPINE"/>
    <property type="match status" value="1"/>
</dbReference>
<keyword evidence="9" id="KW-0479">Metal-binding</keyword>
<dbReference type="SUPFAM" id="SSF49562">
    <property type="entry name" value="C2 domain (Calcium/lipid-binding domain, CaLB)"/>
    <property type="match status" value="2"/>
</dbReference>
<evidence type="ECO:0000256" key="18">
    <source>
        <dbReference type="ARBA" id="ARBA00076171"/>
    </source>
</evidence>
<reference evidence="21 22" key="1">
    <citation type="submission" date="2025-04" db="UniProtKB">
        <authorList>
            <consortium name="RefSeq"/>
        </authorList>
    </citation>
    <scope>IDENTIFICATION</scope>
    <source>
        <tissue evidence="21 22">Sperm</tissue>
    </source>
</reference>
<protein>
    <recommendedName>
        <fullName evidence="17">Copine-3</fullName>
    </recommendedName>
    <alternativeName>
        <fullName evidence="18">Copine III</fullName>
    </alternativeName>
</protein>
<evidence type="ECO:0000256" key="2">
    <source>
        <dbReference type="ARBA" id="ARBA00004236"/>
    </source>
</evidence>